<dbReference type="EMBL" id="AGCJ01000003">
    <property type="protein sequence ID" value="EHM43838.1"/>
    <property type="molecule type" value="Genomic_DNA"/>
</dbReference>
<reference evidence="1 2" key="1">
    <citation type="submission" date="2011-08" db="EMBL/GenBank/DDBJ databases">
        <authorList>
            <person name="Weinstock G."/>
            <person name="Sodergren E."/>
            <person name="Clifton S."/>
            <person name="Fulton L."/>
            <person name="Fulton B."/>
            <person name="Courtney L."/>
            <person name="Fronick C."/>
            <person name="Harrison M."/>
            <person name="Strong C."/>
            <person name="Farmer C."/>
            <person name="Delahaunty K."/>
            <person name="Markovic C."/>
            <person name="Hall O."/>
            <person name="Minx P."/>
            <person name="Tomlinson C."/>
            <person name="Mitreva M."/>
            <person name="Hou S."/>
            <person name="Chen J."/>
            <person name="Wollam A."/>
            <person name="Pepin K.H."/>
            <person name="Johnson M."/>
            <person name="Bhonagiri V."/>
            <person name="Zhang X."/>
            <person name="Suruliraj S."/>
            <person name="Warren W."/>
            <person name="Chinwalla A."/>
            <person name="Mardis E.R."/>
            <person name="Wilson R.K."/>
        </authorList>
    </citation>
    <scope>NUCLEOTIDE SEQUENCE [LARGE SCALE GENOMIC DNA]</scope>
    <source>
        <strain evidence="1 2">F0357</strain>
    </source>
</reference>
<protein>
    <submittedName>
        <fullName evidence="1">Uncharacterized protein</fullName>
    </submittedName>
</protein>
<comment type="caution">
    <text evidence="1">The sequence shown here is derived from an EMBL/GenBank/DDBJ whole genome shotgun (WGS) entry which is preliminary data.</text>
</comment>
<dbReference type="AlphaFoldDB" id="G9YEN6"/>
<accession>G9YEN6</accession>
<dbReference type="HOGENOM" id="CLU_3163942_0_0_9"/>
<evidence type="ECO:0000313" key="1">
    <source>
        <dbReference type="EMBL" id="EHM43838.1"/>
    </source>
</evidence>
<dbReference type="Proteomes" id="UP000005481">
    <property type="component" value="Unassembled WGS sequence"/>
</dbReference>
<name>G9YEN6_9FIRM</name>
<sequence>MYSSLYTFFRYRAAERFEILPKRGIRFIYTFSAFNNNRPVTPLCRNC</sequence>
<organism evidence="1 2">
    <name type="scientific">Anaeroglobus geminatus F0357</name>
    <dbReference type="NCBI Taxonomy" id="861450"/>
    <lineage>
        <taxon>Bacteria</taxon>
        <taxon>Bacillati</taxon>
        <taxon>Bacillota</taxon>
        <taxon>Negativicutes</taxon>
        <taxon>Veillonellales</taxon>
        <taxon>Veillonellaceae</taxon>
        <taxon>Anaeroglobus</taxon>
    </lineage>
</organism>
<proteinExistence type="predicted"/>
<gene>
    <name evidence="1" type="ORF">HMPREF0080_00094</name>
</gene>
<keyword evidence="2" id="KW-1185">Reference proteome</keyword>
<evidence type="ECO:0000313" key="2">
    <source>
        <dbReference type="Proteomes" id="UP000005481"/>
    </source>
</evidence>